<proteinExistence type="predicted"/>
<keyword evidence="2" id="KW-1185">Reference proteome</keyword>
<comment type="caution">
    <text evidence="1">The sequence shown here is derived from an EMBL/GenBank/DDBJ whole genome shotgun (WGS) entry which is preliminary data.</text>
</comment>
<evidence type="ECO:0000313" key="1">
    <source>
        <dbReference type="EMBL" id="GFN88456.1"/>
    </source>
</evidence>
<accession>A0AAV3YZT2</accession>
<name>A0AAV3YZT2_9GAST</name>
<organism evidence="1 2">
    <name type="scientific">Plakobranchus ocellatus</name>
    <dbReference type="NCBI Taxonomy" id="259542"/>
    <lineage>
        <taxon>Eukaryota</taxon>
        <taxon>Metazoa</taxon>
        <taxon>Spiralia</taxon>
        <taxon>Lophotrochozoa</taxon>
        <taxon>Mollusca</taxon>
        <taxon>Gastropoda</taxon>
        <taxon>Heterobranchia</taxon>
        <taxon>Euthyneura</taxon>
        <taxon>Panpulmonata</taxon>
        <taxon>Sacoglossa</taxon>
        <taxon>Placobranchoidea</taxon>
        <taxon>Plakobranchidae</taxon>
        <taxon>Plakobranchus</taxon>
    </lineage>
</organism>
<dbReference type="AlphaFoldDB" id="A0AAV3YZT2"/>
<dbReference type="Proteomes" id="UP000735302">
    <property type="component" value="Unassembled WGS sequence"/>
</dbReference>
<evidence type="ECO:0000313" key="2">
    <source>
        <dbReference type="Proteomes" id="UP000735302"/>
    </source>
</evidence>
<reference evidence="1 2" key="1">
    <citation type="journal article" date="2021" name="Elife">
        <title>Chloroplast acquisition without the gene transfer in kleptoplastic sea slugs, Plakobranchus ocellatus.</title>
        <authorList>
            <person name="Maeda T."/>
            <person name="Takahashi S."/>
            <person name="Yoshida T."/>
            <person name="Shimamura S."/>
            <person name="Takaki Y."/>
            <person name="Nagai Y."/>
            <person name="Toyoda A."/>
            <person name="Suzuki Y."/>
            <person name="Arimoto A."/>
            <person name="Ishii H."/>
            <person name="Satoh N."/>
            <person name="Nishiyama T."/>
            <person name="Hasebe M."/>
            <person name="Maruyama T."/>
            <person name="Minagawa J."/>
            <person name="Obokata J."/>
            <person name="Shigenobu S."/>
        </authorList>
    </citation>
    <scope>NUCLEOTIDE SEQUENCE [LARGE SCALE GENOMIC DNA]</scope>
</reference>
<protein>
    <submittedName>
        <fullName evidence="1">Uncharacterized protein</fullName>
    </submittedName>
</protein>
<gene>
    <name evidence="1" type="ORF">PoB_001496200</name>
</gene>
<sequence length="91" mass="9116">MGGDLPVTLAGMFGMLMDSCSTIESLMKLSEGAWELLSDGVLGCSFSGVLTGSGHVAGADAFGVVKTPGILFVTMAIGEGNVATEDLTITG</sequence>
<dbReference type="EMBL" id="BLXT01001848">
    <property type="protein sequence ID" value="GFN88456.1"/>
    <property type="molecule type" value="Genomic_DNA"/>
</dbReference>